<gene>
    <name evidence="3" type="ORF">SAY87_000680</name>
</gene>
<feature type="region of interest" description="Disordered" evidence="1">
    <location>
        <begin position="1"/>
        <end position="38"/>
    </location>
</feature>
<protein>
    <submittedName>
        <fullName evidence="3">Uncharacterized protein</fullName>
    </submittedName>
</protein>
<feature type="compositionally biased region" description="Basic and acidic residues" evidence="1">
    <location>
        <begin position="111"/>
        <end position="125"/>
    </location>
</feature>
<keyword evidence="2" id="KW-1133">Transmembrane helix</keyword>
<keyword evidence="4" id="KW-1185">Reference proteome</keyword>
<evidence type="ECO:0000256" key="1">
    <source>
        <dbReference type="SAM" id="MobiDB-lite"/>
    </source>
</evidence>
<dbReference type="EMBL" id="JAXIOK010000023">
    <property type="protein sequence ID" value="KAK4742679.1"/>
    <property type="molecule type" value="Genomic_DNA"/>
</dbReference>
<evidence type="ECO:0000313" key="4">
    <source>
        <dbReference type="Proteomes" id="UP001345219"/>
    </source>
</evidence>
<accession>A0AAN7GRZ7</accession>
<reference evidence="3 4" key="1">
    <citation type="journal article" date="2023" name="Hortic Res">
        <title>Pangenome of water caltrop reveals structural variations and asymmetric subgenome divergence after allopolyploidization.</title>
        <authorList>
            <person name="Zhang X."/>
            <person name="Chen Y."/>
            <person name="Wang L."/>
            <person name="Yuan Y."/>
            <person name="Fang M."/>
            <person name="Shi L."/>
            <person name="Lu R."/>
            <person name="Comes H.P."/>
            <person name="Ma Y."/>
            <person name="Chen Y."/>
            <person name="Huang G."/>
            <person name="Zhou Y."/>
            <person name="Zheng Z."/>
            <person name="Qiu Y."/>
        </authorList>
    </citation>
    <scope>NUCLEOTIDE SEQUENCE [LARGE SCALE GENOMIC DNA]</scope>
    <source>
        <tissue evidence="3">Roots</tissue>
    </source>
</reference>
<dbReference type="AlphaFoldDB" id="A0AAN7GRZ7"/>
<dbReference type="PANTHER" id="PTHR37255:SF1">
    <property type="entry name" value="OS07G0669600 PROTEIN"/>
    <property type="match status" value="1"/>
</dbReference>
<sequence length="174" mass="19568">MVMEELSEEEKRALRGSKFAPLSSFPPSSQPRMAHPGGAIRTNKAAALAKFLERKLQEPQGLASINPDLVELAVKKAKDSVISGDASSSARTVRHVDSFDDPEDSFDDEAAELKNLENVKKDKDKGKKRNKKKKKTLEKNKKNKNRKRKVDLPLPYLILVHALLSYILFQLFVQ</sequence>
<dbReference type="Proteomes" id="UP001345219">
    <property type="component" value="Chromosome 1"/>
</dbReference>
<name>A0AAN7GRZ7_9MYRT</name>
<keyword evidence="2" id="KW-0812">Transmembrane</keyword>
<organism evidence="3 4">
    <name type="scientific">Trapa incisa</name>
    <dbReference type="NCBI Taxonomy" id="236973"/>
    <lineage>
        <taxon>Eukaryota</taxon>
        <taxon>Viridiplantae</taxon>
        <taxon>Streptophyta</taxon>
        <taxon>Embryophyta</taxon>
        <taxon>Tracheophyta</taxon>
        <taxon>Spermatophyta</taxon>
        <taxon>Magnoliopsida</taxon>
        <taxon>eudicotyledons</taxon>
        <taxon>Gunneridae</taxon>
        <taxon>Pentapetalae</taxon>
        <taxon>rosids</taxon>
        <taxon>malvids</taxon>
        <taxon>Myrtales</taxon>
        <taxon>Lythraceae</taxon>
        <taxon>Trapa</taxon>
    </lineage>
</organism>
<feature type="compositionally biased region" description="Basic residues" evidence="1">
    <location>
        <begin position="126"/>
        <end position="146"/>
    </location>
</feature>
<keyword evidence="2" id="KW-0472">Membrane</keyword>
<comment type="caution">
    <text evidence="3">The sequence shown here is derived from an EMBL/GenBank/DDBJ whole genome shotgun (WGS) entry which is preliminary data.</text>
</comment>
<feature type="region of interest" description="Disordered" evidence="1">
    <location>
        <begin position="80"/>
        <end position="146"/>
    </location>
</feature>
<feature type="transmembrane region" description="Helical" evidence="2">
    <location>
        <begin position="154"/>
        <end position="173"/>
    </location>
</feature>
<evidence type="ECO:0000313" key="3">
    <source>
        <dbReference type="EMBL" id="KAK4742679.1"/>
    </source>
</evidence>
<dbReference type="PANTHER" id="PTHR37255">
    <property type="entry name" value="OS07G0669600 PROTEIN"/>
    <property type="match status" value="1"/>
</dbReference>
<feature type="compositionally biased region" description="Acidic residues" evidence="1">
    <location>
        <begin position="99"/>
        <end position="110"/>
    </location>
</feature>
<evidence type="ECO:0000256" key="2">
    <source>
        <dbReference type="SAM" id="Phobius"/>
    </source>
</evidence>
<proteinExistence type="predicted"/>